<dbReference type="AlphaFoldDB" id="A0AAV2QAQ7"/>
<dbReference type="GO" id="GO:0006047">
    <property type="term" value="P:UDP-N-acetylglucosamine metabolic process"/>
    <property type="evidence" value="ECO:0007669"/>
    <property type="project" value="TreeGrafter"/>
</dbReference>
<dbReference type="GO" id="GO:0006002">
    <property type="term" value="P:fructose 6-phosphate metabolic process"/>
    <property type="evidence" value="ECO:0007669"/>
    <property type="project" value="TreeGrafter"/>
</dbReference>
<evidence type="ECO:0000313" key="2">
    <source>
        <dbReference type="Proteomes" id="UP001497623"/>
    </source>
</evidence>
<dbReference type="PANTHER" id="PTHR10937:SF0">
    <property type="entry name" value="GLUTAMINE--FRUCTOSE-6-PHOSPHATE TRANSAMINASE (ISOMERIZING)"/>
    <property type="match status" value="1"/>
</dbReference>
<dbReference type="SUPFAM" id="SSF53697">
    <property type="entry name" value="SIS domain"/>
    <property type="match status" value="1"/>
</dbReference>
<dbReference type="EMBL" id="CAXKWB010005115">
    <property type="protein sequence ID" value="CAL4076784.1"/>
    <property type="molecule type" value="Genomic_DNA"/>
</dbReference>
<comment type="caution">
    <text evidence="1">The sequence shown here is derived from an EMBL/GenBank/DDBJ whole genome shotgun (WGS) entry which is preliminary data.</text>
</comment>
<sequence length="139" mass="16171">MPLGDDKEVEYFFTSYASVIIEHTDRVIYLLDKDVASVDKDRVLHIHRISHNHDNPLNRENTTLKMEIQQIMKGHFSSFMQKDIFEQPESVFNTMRERINFDNETVVLGGLKDSINEILRCRRLLLIACGTSYHSTIAT</sequence>
<accession>A0AAV2QAQ7</accession>
<dbReference type="InterPro" id="IPR046348">
    <property type="entry name" value="SIS_dom_sf"/>
</dbReference>
<evidence type="ECO:0000313" key="1">
    <source>
        <dbReference type="EMBL" id="CAL4076784.1"/>
    </source>
</evidence>
<organism evidence="1 2">
    <name type="scientific">Meganyctiphanes norvegica</name>
    <name type="common">Northern krill</name>
    <name type="synonym">Thysanopoda norvegica</name>
    <dbReference type="NCBI Taxonomy" id="48144"/>
    <lineage>
        <taxon>Eukaryota</taxon>
        <taxon>Metazoa</taxon>
        <taxon>Ecdysozoa</taxon>
        <taxon>Arthropoda</taxon>
        <taxon>Crustacea</taxon>
        <taxon>Multicrustacea</taxon>
        <taxon>Malacostraca</taxon>
        <taxon>Eumalacostraca</taxon>
        <taxon>Eucarida</taxon>
        <taxon>Euphausiacea</taxon>
        <taxon>Euphausiidae</taxon>
        <taxon>Meganyctiphanes</taxon>
    </lineage>
</organism>
<reference evidence="1 2" key="1">
    <citation type="submission" date="2024-05" db="EMBL/GenBank/DDBJ databases">
        <authorList>
            <person name="Wallberg A."/>
        </authorList>
    </citation>
    <scope>NUCLEOTIDE SEQUENCE [LARGE SCALE GENOMIC DNA]</scope>
</reference>
<proteinExistence type="predicted"/>
<dbReference type="GO" id="GO:0006487">
    <property type="term" value="P:protein N-linked glycosylation"/>
    <property type="evidence" value="ECO:0007669"/>
    <property type="project" value="TreeGrafter"/>
</dbReference>
<dbReference type="GO" id="GO:0004360">
    <property type="term" value="F:glutamine-fructose-6-phosphate transaminase (isomerizing) activity"/>
    <property type="evidence" value="ECO:0007669"/>
    <property type="project" value="TreeGrafter"/>
</dbReference>
<dbReference type="GO" id="GO:0097367">
    <property type="term" value="F:carbohydrate derivative binding"/>
    <property type="evidence" value="ECO:0007669"/>
    <property type="project" value="InterPro"/>
</dbReference>
<name>A0AAV2QAQ7_MEGNR</name>
<dbReference type="PANTHER" id="PTHR10937">
    <property type="entry name" value="GLUCOSAMINE--FRUCTOSE-6-PHOSPHATE AMINOTRANSFERASE, ISOMERIZING"/>
    <property type="match status" value="1"/>
</dbReference>
<protein>
    <submittedName>
        <fullName evidence="1">Uncharacterized protein</fullName>
    </submittedName>
</protein>
<dbReference type="Proteomes" id="UP001497623">
    <property type="component" value="Unassembled WGS sequence"/>
</dbReference>
<keyword evidence="2" id="KW-1185">Reference proteome</keyword>
<dbReference type="Gene3D" id="3.40.50.10490">
    <property type="entry name" value="Glucose-6-phosphate isomerase like protein, domain 1"/>
    <property type="match status" value="1"/>
</dbReference>
<gene>
    <name evidence="1" type="ORF">MNOR_LOCUS10247</name>
</gene>